<feature type="transmembrane region" description="Helical" evidence="6">
    <location>
        <begin position="751"/>
        <end position="770"/>
    </location>
</feature>
<evidence type="ECO:0000259" key="8">
    <source>
        <dbReference type="Pfam" id="PF13515"/>
    </source>
</evidence>
<evidence type="ECO:0008006" key="11">
    <source>
        <dbReference type="Google" id="ProtNLM"/>
    </source>
</evidence>
<evidence type="ECO:0000256" key="5">
    <source>
        <dbReference type="SAM" id="MobiDB-lite"/>
    </source>
</evidence>
<feature type="compositionally biased region" description="Basic and acidic residues" evidence="5">
    <location>
        <begin position="251"/>
        <end position="263"/>
    </location>
</feature>
<name>A0A2J6SIT2_9HELO</name>
<reference evidence="9 10" key="1">
    <citation type="submission" date="2016-04" db="EMBL/GenBank/DDBJ databases">
        <title>A degradative enzymes factory behind the ericoid mycorrhizal symbiosis.</title>
        <authorList>
            <consortium name="DOE Joint Genome Institute"/>
            <person name="Martino E."/>
            <person name="Morin E."/>
            <person name="Grelet G."/>
            <person name="Kuo A."/>
            <person name="Kohler A."/>
            <person name="Daghino S."/>
            <person name="Barry K."/>
            <person name="Choi C."/>
            <person name="Cichocki N."/>
            <person name="Clum A."/>
            <person name="Copeland A."/>
            <person name="Hainaut M."/>
            <person name="Haridas S."/>
            <person name="Labutti K."/>
            <person name="Lindquist E."/>
            <person name="Lipzen A."/>
            <person name="Khouja H.-R."/>
            <person name="Murat C."/>
            <person name="Ohm R."/>
            <person name="Olson A."/>
            <person name="Spatafora J."/>
            <person name="Veneault-Fourrey C."/>
            <person name="Henrissat B."/>
            <person name="Grigoriev I."/>
            <person name="Martin F."/>
            <person name="Perotto S."/>
        </authorList>
    </citation>
    <scope>NUCLEOTIDE SEQUENCE [LARGE SCALE GENOMIC DNA]</scope>
    <source>
        <strain evidence="9 10">E</strain>
    </source>
</reference>
<feature type="transmembrane region" description="Helical" evidence="6">
    <location>
        <begin position="145"/>
        <end position="163"/>
    </location>
</feature>
<evidence type="ECO:0000256" key="1">
    <source>
        <dbReference type="ARBA" id="ARBA00004141"/>
    </source>
</evidence>
<dbReference type="OrthoDB" id="68611at2759"/>
<feature type="compositionally biased region" description="Basic and acidic residues" evidence="5">
    <location>
        <begin position="1125"/>
        <end position="1147"/>
    </location>
</feature>
<accession>A0A2J6SIT2</accession>
<feature type="transmembrane region" description="Helical" evidence="6">
    <location>
        <begin position="807"/>
        <end position="831"/>
    </location>
</feature>
<sequence length="1185" mass="131686">MGLTSKAKKAPKDFLSWLERRADAIWSNLLTNHLWQRMLKNTLATTIAIIIALLPAVVRVYGKAAYLAPITTVFGHPGRRFGQMAEALVLAVSGSLVGIGWSSFGLYLSSLVYGHNPPAAYTIKGLFLVVALMVHGFLRSHTPRLFIFVLLLVIVDVVSLTSTATAVTKLGVTQLLYPILTASGVLLLVNTLVFPEFSSGFLGVTTIETLGETVGALRDAGKYFISISEGSEKKEDDKEDDTSSEALAHNSAEDETRAIEAPKPEPVKLKSLTDQKAKLRTQLASCKAAQQECNFELAWAVLPPGDVKPISDTYMKKLVANTIALIGACESKYALMGDESGKRNEEAKEEPELKSAEAANIIPGDESSRPSTGVDGSHDESTNEKKNKNKRKKKKKKNKSKTRLEREIEDLELVKPKKEIQSGDVELLRYLVSRISKPLADLQEKIDRSVDVVTSCLAYCYDVPKLPSGARAPSGIELAEIDIRVDILTTAIAEFDKDSATALEGAASLRDLDHPQVDIMPRMETFLISSFLLNLRQAALRTLEMLNQSRILVEKRQARHDRRRLYAPQINWQKWLVSGGEEDALALPEQGRKDARTGKRDNNQEDGDSINSKERLLKKKDVESAPPTESQSQSPPPRRRTVKALSKKAEKGGLIHRLRNGLADAIEYLVGSDDLLYALKLTIAVFLVTWPAFLHQWNEWYSLNRGLWAALQLVLITEVAIGTSVMTFTLRAVGTTIGCVWGYAAYQAHNGNRVVCVVILVMGIIPSTYIQLGSKYIKAGMVSIISMSIVALATVDKTVLGTATENFLKRLIAFLIGGVVALIVEVAFLPVRARDRLVESLAASIRQINEMEACLAYGIEMQTNVDVHSTDVYARFERAKGKAQGALTAAETFLPFCANEPRLKGSFKGLALVYAEILYVLYAVVDRMDNMLHLRQEYGSSVLEELNEKVYPYRRNVAGSITLILFAVHEALTTKLPLPQFLPSARLAHLRMVNRVREVVLAGGTEKLADSERSEIEMSMVKHVVRQKFLSWNAASAGQIEVIEYLEELIDLVKLLVGANEFRSGMLTRPTYQEYVNRIDRGARDDEMGREGGADVMVGDEQNEQRDTVPDPQVKKRRTTTFSGGEKKRSENEEFERQKKESEEELPRSLQRVRSRRIEEMSLQTSRSQEEDRKKREGKRGDKGV</sequence>
<keyword evidence="3 6" id="KW-1133">Transmembrane helix</keyword>
<feature type="region of interest" description="Disordered" evidence="5">
    <location>
        <begin position="232"/>
        <end position="263"/>
    </location>
</feature>
<feature type="compositionally biased region" description="Basic residues" evidence="5">
    <location>
        <begin position="637"/>
        <end position="646"/>
    </location>
</feature>
<feature type="compositionally biased region" description="Basic and acidic residues" evidence="5">
    <location>
        <begin position="1168"/>
        <end position="1185"/>
    </location>
</feature>
<keyword evidence="10" id="KW-1185">Reference proteome</keyword>
<dbReference type="Pfam" id="PF10337">
    <property type="entry name" value="ArAE_2_N"/>
    <property type="match status" value="1"/>
</dbReference>
<dbReference type="EMBL" id="KZ613913">
    <property type="protein sequence ID" value="PMD50678.1"/>
    <property type="molecule type" value="Genomic_DNA"/>
</dbReference>
<evidence type="ECO:0000256" key="2">
    <source>
        <dbReference type="ARBA" id="ARBA00022692"/>
    </source>
</evidence>
<dbReference type="STRING" id="1095630.A0A2J6SIT2"/>
<feature type="transmembrane region" description="Helical" evidence="6">
    <location>
        <begin position="43"/>
        <end position="62"/>
    </location>
</feature>
<keyword evidence="2 6" id="KW-0812">Transmembrane</keyword>
<evidence type="ECO:0000259" key="7">
    <source>
        <dbReference type="Pfam" id="PF10337"/>
    </source>
</evidence>
<feature type="transmembrane region" description="Helical" evidence="6">
    <location>
        <begin position="119"/>
        <end position="138"/>
    </location>
</feature>
<dbReference type="PANTHER" id="PTHR37994:SF4">
    <property type="entry name" value="ER TRANSPORTER 6TM N-TERMINAL DOMAIN-CONTAINING PROTEIN-RELATED"/>
    <property type="match status" value="1"/>
</dbReference>
<feature type="compositionally biased region" description="Basic residues" evidence="5">
    <location>
        <begin position="387"/>
        <end position="401"/>
    </location>
</feature>
<comment type="subcellular location">
    <subcellularLocation>
        <location evidence="1">Membrane</location>
        <topology evidence="1">Multi-pass membrane protein</topology>
    </subcellularLocation>
</comment>
<protein>
    <recommendedName>
        <fullName evidence="11">ER transporter 6TM N-terminal domain-containing protein</fullName>
    </recommendedName>
</protein>
<feature type="region of interest" description="Disordered" evidence="5">
    <location>
        <begin position="586"/>
        <end position="648"/>
    </location>
</feature>
<feature type="compositionally biased region" description="Basic and acidic residues" evidence="5">
    <location>
        <begin position="590"/>
        <end position="603"/>
    </location>
</feature>
<dbReference type="Proteomes" id="UP000235371">
    <property type="component" value="Unassembled WGS sequence"/>
</dbReference>
<feature type="compositionally biased region" description="Basic and acidic residues" evidence="5">
    <location>
        <begin position="339"/>
        <end position="355"/>
    </location>
</feature>
<evidence type="ECO:0000256" key="4">
    <source>
        <dbReference type="ARBA" id="ARBA00023136"/>
    </source>
</evidence>
<feature type="domain" description="Integral membrane bound transporter" evidence="8">
    <location>
        <begin position="699"/>
        <end position="824"/>
    </location>
</feature>
<dbReference type="RefSeq" id="XP_024727582.1">
    <property type="nucleotide sequence ID" value="XM_024876237.1"/>
</dbReference>
<evidence type="ECO:0000313" key="10">
    <source>
        <dbReference type="Proteomes" id="UP000235371"/>
    </source>
</evidence>
<feature type="transmembrane region" description="Helical" evidence="6">
    <location>
        <begin position="675"/>
        <end position="694"/>
    </location>
</feature>
<gene>
    <name evidence="9" type="ORF">K444DRAFT_546611</name>
</gene>
<feature type="compositionally biased region" description="Basic and acidic residues" evidence="5">
    <location>
        <begin position="376"/>
        <end position="386"/>
    </location>
</feature>
<dbReference type="GO" id="GO:0016020">
    <property type="term" value="C:membrane"/>
    <property type="evidence" value="ECO:0007669"/>
    <property type="project" value="UniProtKB-SubCell"/>
</dbReference>
<dbReference type="InterPro" id="IPR049453">
    <property type="entry name" value="Memb_transporter_dom"/>
</dbReference>
<feature type="compositionally biased region" description="Basic and acidic residues" evidence="5">
    <location>
        <begin position="611"/>
        <end position="623"/>
    </location>
</feature>
<dbReference type="InterPro" id="IPR018823">
    <property type="entry name" value="ArAE_2_N"/>
</dbReference>
<evidence type="ECO:0000256" key="3">
    <source>
        <dbReference type="ARBA" id="ARBA00022989"/>
    </source>
</evidence>
<feature type="domain" description="Putative ER transporter 6TM N-terminal" evidence="7">
    <location>
        <begin position="123"/>
        <end position="460"/>
    </location>
</feature>
<dbReference type="FunCoup" id="A0A2J6SIT2">
    <property type="interactions" value="20"/>
</dbReference>
<dbReference type="InParanoid" id="A0A2J6SIT2"/>
<dbReference type="GeneID" id="36584316"/>
<feature type="transmembrane region" description="Helical" evidence="6">
    <location>
        <begin position="175"/>
        <end position="194"/>
    </location>
</feature>
<dbReference type="PANTHER" id="PTHR37994">
    <property type="entry name" value="ARAE_2_N DOMAIN-CONTAINING PROTEIN-RELATED"/>
    <property type="match status" value="1"/>
</dbReference>
<organism evidence="9 10">
    <name type="scientific">Hyaloscypha bicolor E</name>
    <dbReference type="NCBI Taxonomy" id="1095630"/>
    <lineage>
        <taxon>Eukaryota</taxon>
        <taxon>Fungi</taxon>
        <taxon>Dikarya</taxon>
        <taxon>Ascomycota</taxon>
        <taxon>Pezizomycotina</taxon>
        <taxon>Leotiomycetes</taxon>
        <taxon>Helotiales</taxon>
        <taxon>Hyaloscyphaceae</taxon>
        <taxon>Hyaloscypha</taxon>
        <taxon>Hyaloscypha bicolor</taxon>
    </lineage>
</organism>
<keyword evidence="4 6" id="KW-0472">Membrane</keyword>
<proteinExistence type="predicted"/>
<evidence type="ECO:0000313" key="9">
    <source>
        <dbReference type="EMBL" id="PMD50678.1"/>
    </source>
</evidence>
<dbReference type="Pfam" id="PF13515">
    <property type="entry name" value="FUSC_2"/>
    <property type="match status" value="1"/>
</dbReference>
<dbReference type="AlphaFoldDB" id="A0A2J6SIT2"/>
<evidence type="ECO:0000256" key="6">
    <source>
        <dbReference type="SAM" id="Phobius"/>
    </source>
</evidence>
<feature type="transmembrane region" description="Helical" evidence="6">
    <location>
        <begin position="776"/>
        <end position="795"/>
    </location>
</feature>
<feature type="transmembrane region" description="Helical" evidence="6">
    <location>
        <begin position="87"/>
        <end position="107"/>
    </location>
</feature>
<feature type="region of interest" description="Disordered" evidence="5">
    <location>
        <begin position="338"/>
        <end position="402"/>
    </location>
</feature>
<feature type="compositionally biased region" description="Basic and acidic residues" evidence="5">
    <location>
        <begin position="1078"/>
        <end position="1093"/>
    </location>
</feature>
<feature type="region of interest" description="Disordered" evidence="5">
    <location>
        <begin position="1078"/>
        <end position="1185"/>
    </location>
</feature>
<feature type="transmembrane region" description="Helical" evidence="6">
    <location>
        <begin position="706"/>
        <end position="730"/>
    </location>
</feature>